<feature type="transmembrane region" description="Helical" evidence="5">
    <location>
        <begin position="344"/>
        <end position="363"/>
    </location>
</feature>
<evidence type="ECO:0000259" key="6">
    <source>
        <dbReference type="Pfam" id="PF04932"/>
    </source>
</evidence>
<dbReference type="RefSeq" id="WP_173532554.1">
    <property type="nucleotide sequence ID" value="NZ_CP054143.1"/>
</dbReference>
<evidence type="ECO:0000313" key="9">
    <source>
        <dbReference type="EMBL" id="QKJ66050.1"/>
    </source>
</evidence>
<dbReference type="Pfam" id="PF04932">
    <property type="entry name" value="Wzy_C"/>
    <property type="match status" value="1"/>
</dbReference>
<feature type="domain" description="Protein glycosylation ligase" evidence="8">
    <location>
        <begin position="154"/>
        <end position="178"/>
    </location>
</feature>
<evidence type="ECO:0000259" key="8">
    <source>
        <dbReference type="Pfam" id="PF15864"/>
    </source>
</evidence>
<dbReference type="InterPro" id="IPR031726">
    <property type="entry name" value="PglL_A"/>
</dbReference>
<feature type="transmembrane region" description="Helical" evidence="5">
    <location>
        <begin position="120"/>
        <end position="144"/>
    </location>
</feature>
<feature type="transmembrane region" description="Helical" evidence="5">
    <location>
        <begin position="209"/>
        <end position="225"/>
    </location>
</feature>
<organism evidence="9 10">
    <name type="scientific">Deefgea piscis</name>
    <dbReference type="NCBI Taxonomy" id="2739061"/>
    <lineage>
        <taxon>Bacteria</taxon>
        <taxon>Pseudomonadati</taxon>
        <taxon>Pseudomonadota</taxon>
        <taxon>Betaproteobacteria</taxon>
        <taxon>Neisseriales</taxon>
        <taxon>Chitinibacteraceae</taxon>
        <taxon>Deefgea</taxon>
    </lineage>
</organism>
<dbReference type="EMBL" id="CP054143">
    <property type="protein sequence ID" value="QKJ66050.1"/>
    <property type="molecule type" value="Genomic_DNA"/>
</dbReference>
<feature type="domain" description="O-antigen ligase-related" evidence="6">
    <location>
        <begin position="197"/>
        <end position="351"/>
    </location>
</feature>
<evidence type="ECO:0000313" key="10">
    <source>
        <dbReference type="Proteomes" id="UP000504844"/>
    </source>
</evidence>
<comment type="subcellular location">
    <subcellularLocation>
        <location evidence="1">Membrane</location>
        <topology evidence="1">Multi-pass membrane protein</topology>
    </subcellularLocation>
</comment>
<sequence>MPIQLRLLQTLLFLFAAVPCGIPFRWNPNPVFPSELAAFVLCVLITLTCAFIPSDHKDKINPPWTSLFWLAFASFIGIQAAIIQPYYATEVVYPIIYALGAGMLAWSLSRAIAVYGQKDIVTMFAWGLLAGAIFNSGLAVPQIMQLVQEGPRLIFGNIGQKNMYGHYLAWGLASAAYLVTQKDELPKWMFWIVAPWLALSLAFCGSRSPFLYAVAWLPAGLFLWWRGGEIVRQFGKALSIAAVLIIVMQFLAPLVNELLQALLKAKNEVPTGLDRIDSNGSRRLVEWEKAWLAFLQHPWLGLGWGAYGAQSIALQVRPEFAIVSESVLFTHAHNSVLNLLAETGIFGTAIIVVGITWAFANLWRNWNQPVVVFGAALAIVSILHSLVEYPLWYFHFLGPFVVALLLLRSDGPQCQVPAIAARISWTIWAAMALTISVLGAQLYLKIYPIMDPAKDEKVNAARIQTLEGMRSNPLIDFYADFGLSNYIVASKSEMPWKLGILRNINAIRPYPGQMTDQAVMEALNGNQALAQQLMRQAAFAYPESYDYFYETLFKFDEPAVRALVKEVDEGREFFNRNLDFKLKRPTPPEEETVN</sequence>
<feature type="transmembrane region" description="Helical" evidence="5">
    <location>
        <begin position="237"/>
        <end position="255"/>
    </location>
</feature>
<evidence type="ECO:0000256" key="4">
    <source>
        <dbReference type="ARBA" id="ARBA00023136"/>
    </source>
</evidence>
<name>A0A6M8SRC3_9NEIS</name>
<gene>
    <name evidence="9" type="ORF">HQN60_04600</name>
</gene>
<feature type="transmembrane region" description="Helical" evidence="5">
    <location>
        <begin position="393"/>
        <end position="411"/>
    </location>
</feature>
<keyword evidence="3 5" id="KW-1133">Transmembrane helix</keyword>
<protein>
    <submittedName>
        <fullName evidence="9">O-antigen ligase C-terminal domain-containing protein</fullName>
    </submittedName>
</protein>
<feature type="transmembrane region" description="Helical" evidence="5">
    <location>
        <begin position="36"/>
        <end position="54"/>
    </location>
</feature>
<dbReference type="KEGG" id="dee:HQN60_04600"/>
<feature type="transmembrane region" description="Helical" evidence="5">
    <location>
        <begin position="423"/>
        <end position="444"/>
    </location>
</feature>
<reference evidence="9 10" key="1">
    <citation type="submission" date="2020-05" db="EMBL/GenBank/DDBJ databases">
        <title>Complete genome sequence of Deefgea sp. D17.</title>
        <authorList>
            <person name="Bae J.-W."/>
            <person name="Han J.E."/>
        </authorList>
    </citation>
    <scope>NUCLEOTIDE SEQUENCE [LARGE SCALE GENOMIC DNA]</scope>
    <source>
        <strain evidence="9 10">D17</strain>
    </source>
</reference>
<dbReference type="Pfam" id="PF15864">
    <property type="entry name" value="PglL_A"/>
    <property type="match status" value="1"/>
</dbReference>
<keyword evidence="9" id="KW-0436">Ligase</keyword>
<feature type="transmembrane region" description="Helical" evidence="5">
    <location>
        <begin position="66"/>
        <end position="85"/>
    </location>
</feature>
<proteinExistence type="predicted"/>
<dbReference type="Pfam" id="PF11846">
    <property type="entry name" value="Wzy_C_2"/>
    <property type="match status" value="1"/>
</dbReference>
<feature type="domain" description="Virulence factor membrane-bound polymerase C-terminal" evidence="7">
    <location>
        <begin position="375"/>
        <end position="545"/>
    </location>
</feature>
<dbReference type="Proteomes" id="UP000504844">
    <property type="component" value="Chromosome"/>
</dbReference>
<feature type="transmembrane region" description="Helical" evidence="5">
    <location>
        <begin position="187"/>
        <end position="203"/>
    </location>
</feature>
<evidence type="ECO:0000256" key="5">
    <source>
        <dbReference type="SAM" id="Phobius"/>
    </source>
</evidence>
<evidence type="ECO:0000256" key="3">
    <source>
        <dbReference type="ARBA" id="ARBA00022989"/>
    </source>
</evidence>
<keyword evidence="4 5" id="KW-0472">Membrane</keyword>
<dbReference type="GO" id="GO:0016020">
    <property type="term" value="C:membrane"/>
    <property type="evidence" value="ECO:0007669"/>
    <property type="project" value="UniProtKB-SubCell"/>
</dbReference>
<dbReference type="InterPro" id="IPR051533">
    <property type="entry name" value="WaaL-like"/>
</dbReference>
<dbReference type="GO" id="GO:0016874">
    <property type="term" value="F:ligase activity"/>
    <property type="evidence" value="ECO:0007669"/>
    <property type="project" value="UniProtKB-KW"/>
</dbReference>
<dbReference type="InterPro" id="IPR007016">
    <property type="entry name" value="O-antigen_ligase-rel_domated"/>
</dbReference>
<evidence type="ECO:0000256" key="1">
    <source>
        <dbReference type="ARBA" id="ARBA00004141"/>
    </source>
</evidence>
<evidence type="ECO:0000256" key="2">
    <source>
        <dbReference type="ARBA" id="ARBA00022692"/>
    </source>
</evidence>
<evidence type="ECO:0000259" key="7">
    <source>
        <dbReference type="Pfam" id="PF11846"/>
    </source>
</evidence>
<feature type="transmembrane region" description="Helical" evidence="5">
    <location>
        <begin position="370"/>
        <end position="387"/>
    </location>
</feature>
<keyword evidence="2 5" id="KW-0812">Transmembrane</keyword>
<dbReference type="AlphaFoldDB" id="A0A6M8SRC3"/>
<keyword evidence="10" id="KW-1185">Reference proteome</keyword>
<dbReference type="InterPro" id="IPR021797">
    <property type="entry name" value="Wzy_C_2"/>
</dbReference>
<feature type="transmembrane region" description="Helical" evidence="5">
    <location>
        <begin position="91"/>
        <end position="108"/>
    </location>
</feature>
<dbReference type="PANTHER" id="PTHR37422:SF21">
    <property type="entry name" value="EXOQ-LIKE PROTEIN"/>
    <property type="match status" value="1"/>
</dbReference>
<dbReference type="PANTHER" id="PTHR37422">
    <property type="entry name" value="TEICHURONIC ACID BIOSYNTHESIS PROTEIN TUAE"/>
    <property type="match status" value="1"/>
</dbReference>
<accession>A0A6M8SRC3</accession>